<accession>A0A1E5XK62</accession>
<name>A0A1E5XK62_9HYPH</name>
<feature type="transmembrane region" description="Helical" evidence="1">
    <location>
        <begin position="39"/>
        <end position="58"/>
    </location>
</feature>
<evidence type="ECO:0000313" key="2">
    <source>
        <dbReference type="EMBL" id="OEO28977.1"/>
    </source>
</evidence>
<evidence type="ECO:0008006" key="4">
    <source>
        <dbReference type="Google" id="ProtNLM"/>
    </source>
</evidence>
<organism evidence="2 3">
    <name type="scientific">Devosia insulae DS-56</name>
    <dbReference type="NCBI Taxonomy" id="1116389"/>
    <lineage>
        <taxon>Bacteria</taxon>
        <taxon>Pseudomonadati</taxon>
        <taxon>Pseudomonadota</taxon>
        <taxon>Alphaproteobacteria</taxon>
        <taxon>Hyphomicrobiales</taxon>
        <taxon>Devosiaceae</taxon>
        <taxon>Devosia</taxon>
    </lineage>
</organism>
<dbReference type="RefSeq" id="WP_069911752.1">
    <property type="nucleotide sequence ID" value="NZ_LAJE02000343.1"/>
</dbReference>
<keyword evidence="1" id="KW-0812">Transmembrane</keyword>
<reference evidence="2 3" key="1">
    <citation type="journal article" date="2015" name="Genome Announc.">
        <title>Genome Assemblies of Three Soil-Associated Devosia species: D. insulae, D. limi, and D. soli.</title>
        <authorList>
            <person name="Hassan Y.I."/>
            <person name="Lepp D."/>
            <person name="Zhou T."/>
        </authorList>
    </citation>
    <scope>NUCLEOTIDE SEQUENCE [LARGE SCALE GENOMIC DNA]</scope>
    <source>
        <strain evidence="2 3">DS-56</strain>
    </source>
</reference>
<dbReference type="AlphaFoldDB" id="A0A1E5XK62"/>
<sequence>MRIFGTIVGVVLVLLGGMWTLQGSNVLAGSVMSGQSQWLYIGLVVVAVGLVVLWWFNLRRPIR</sequence>
<evidence type="ECO:0000313" key="3">
    <source>
        <dbReference type="Proteomes" id="UP000095463"/>
    </source>
</evidence>
<keyword evidence="3" id="KW-1185">Reference proteome</keyword>
<protein>
    <recommendedName>
        <fullName evidence="4">Major facilitator superfamily (MFS) profile domain-containing protein</fullName>
    </recommendedName>
</protein>
<keyword evidence="1" id="KW-0472">Membrane</keyword>
<dbReference type="EMBL" id="LAJE02000343">
    <property type="protein sequence ID" value="OEO28977.1"/>
    <property type="molecule type" value="Genomic_DNA"/>
</dbReference>
<evidence type="ECO:0000256" key="1">
    <source>
        <dbReference type="SAM" id="Phobius"/>
    </source>
</evidence>
<comment type="caution">
    <text evidence="2">The sequence shown here is derived from an EMBL/GenBank/DDBJ whole genome shotgun (WGS) entry which is preliminary data.</text>
</comment>
<keyword evidence="1" id="KW-1133">Transmembrane helix</keyword>
<gene>
    <name evidence="2" type="ORF">VW23_027690</name>
</gene>
<proteinExistence type="predicted"/>
<dbReference type="Proteomes" id="UP000095463">
    <property type="component" value="Unassembled WGS sequence"/>
</dbReference>